<name>A0A292YCI4_9BACL</name>
<comment type="subcellular location">
    <subcellularLocation>
        <location evidence="1">Cell membrane</location>
        <topology evidence="1">Multi-pass membrane protein</topology>
    </subcellularLocation>
</comment>
<protein>
    <submittedName>
        <fullName evidence="7">Lysine transporter LysE</fullName>
    </submittedName>
</protein>
<dbReference type="EMBL" id="BDUF01000015">
    <property type="protein sequence ID" value="GAX89182.1"/>
    <property type="molecule type" value="Genomic_DNA"/>
</dbReference>
<dbReference type="AlphaFoldDB" id="A0A292YCI4"/>
<evidence type="ECO:0000313" key="7">
    <source>
        <dbReference type="EMBL" id="GAX89182.1"/>
    </source>
</evidence>
<feature type="transmembrane region" description="Helical" evidence="6">
    <location>
        <begin position="180"/>
        <end position="201"/>
    </location>
</feature>
<evidence type="ECO:0000256" key="3">
    <source>
        <dbReference type="ARBA" id="ARBA00022692"/>
    </source>
</evidence>
<evidence type="ECO:0000256" key="6">
    <source>
        <dbReference type="SAM" id="Phobius"/>
    </source>
</evidence>
<evidence type="ECO:0000256" key="5">
    <source>
        <dbReference type="ARBA" id="ARBA00023136"/>
    </source>
</evidence>
<dbReference type="PANTHER" id="PTHR30086:SF20">
    <property type="entry name" value="ARGININE EXPORTER PROTEIN ARGO-RELATED"/>
    <property type="match status" value="1"/>
</dbReference>
<feature type="transmembrane region" description="Helical" evidence="6">
    <location>
        <begin position="6"/>
        <end position="27"/>
    </location>
</feature>
<keyword evidence="3 6" id="KW-0812">Transmembrane</keyword>
<evidence type="ECO:0000313" key="8">
    <source>
        <dbReference type="Proteomes" id="UP000217785"/>
    </source>
</evidence>
<accession>A0A292YCI4</accession>
<dbReference type="Proteomes" id="UP000217785">
    <property type="component" value="Unassembled WGS sequence"/>
</dbReference>
<feature type="transmembrane region" description="Helical" evidence="6">
    <location>
        <begin position="69"/>
        <end position="88"/>
    </location>
</feature>
<keyword evidence="8" id="KW-1185">Reference proteome</keyword>
<keyword evidence="4 6" id="KW-1133">Transmembrane helix</keyword>
<feature type="transmembrane region" description="Helical" evidence="6">
    <location>
        <begin position="147"/>
        <end position="168"/>
    </location>
</feature>
<dbReference type="GO" id="GO:0005886">
    <property type="term" value="C:plasma membrane"/>
    <property type="evidence" value="ECO:0007669"/>
    <property type="project" value="UniProtKB-SubCell"/>
</dbReference>
<dbReference type="GO" id="GO:0015171">
    <property type="term" value="F:amino acid transmembrane transporter activity"/>
    <property type="evidence" value="ECO:0007669"/>
    <property type="project" value="TreeGrafter"/>
</dbReference>
<feature type="transmembrane region" description="Helical" evidence="6">
    <location>
        <begin position="113"/>
        <end position="135"/>
    </location>
</feature>
<dbReference type="PANTHER" id="PTHR30086">
    <property type="entry name" value="ARGININE EXPORTER PROTEIN ARGO"/>
    <property type="match status" value="1"/>
</dbReference>
<dbReference type="RefSeq" id="WP_096180872.1">
    <property type="nucleotide sequence ID" value="NZ_BDUF01000015.1"/>
</dbReference>
<dbReference type="InterPro" id="IPR001123">
    <property type="entry name" value="LeuE-type"/>
</dbReference>
<feature type="transmembrane region" description="Helical" evidence="6">
    <location>
        <begin position="39"/>
        <end position="63"/>
    </location>
</feature>
<keyword evidence="2" id="KW-1003">Cell membrane</keyword>
<evidence type="ECO:0000256" key="4">
    <source>
        <dbReference type="ARBA" id="ARBA00022989"/>
    </source>
</evidence>
<dbReference type="Pfam" id="PF01810">
    <property type="entry name" value="LysE"/>
    <property type="match status" value="1"/>
</dbReference>
<dbReference type="OrthoDB" id="5638726at2"/>
<evidence type="ECO:0000256" key="2">
    <source>
        <dbReference type="ARBA" id="ARBA00022475"/>
    </source>
</evidence>
<organism evidence="7 8">
    <name type="scientific">Effusibacillus lacus</name>
    <dbReference type="NCBI Taxonomy" id="1348429"/>
    <lineage>
        <taxon>Bacteria</taxon>
        <taxon>Bacillati</taxon>
        <taxon>Bacillota</taxon>
        <taxon>Bacilli</taxon>
        <taxon>Bacillales</taxon>
        <taxon>Alicyclobacillaceae</taxon>
        <taxon>Effusibacillus</taxon>
    </lineage>
</organism>
<comment type="caution">
    <text evidence="7">The sequence shown here is derived from an EMBL/GenBank/DDBJ whole genome shotgun (WGS) entry which is preliminary data.</text>
</comment>
<sequence>MIQAFIHGFILAFGLILPLGVQNVFVFNQGAVHKRFLNALPVVVTASICDTLLILLAVLGVSVLVLGSFWIKTLLLTAGVLFLLYMGWSTWNSNPGNSDTGEDASTFAPRKQIAFAASVSLLNPHAILDTVGVIGTSSLSYTGMEKVVFAASTILVSWVWFTGLALTGRIAGKLDKSGRFMFILNKVSAIIIWGAAGYILFGGRGPGAVT</sequence>
<gene>
    <name evidence="7" type="ORF">EFBL_0800</name>
</gene>
<reference evidence="8" key="1">
    <citation type="submission" date="2017-07" db="EMBL/GenBank/DDBJ databases">
        <title>Draft genome sequence of Effusibacillus lacus strain skLN1.</title>
        <authorList>
            <person name="Watanabe M."/>
            <person name="Kojima H."/>
            <person name="Fukui M."/>
        </authorList>
    </citation>
    <scope>NUCLEOTIDE SEQUENCE [LARGE SCALE GENOMIC DNA]</scope>
    <source>
        <strain evidence="8">skLN1</strain>
    </source>
</reference>
<proteinExistence type="predicted"/>
<keyword evidence="5 6" id="KW-0472">Membrane</keyword>
<evidence type="ECO:0000256" key="1">
    <source>
        <dbReference type="ARBA" id="ARBA00004651"/>
    </source>
</evidence>